<dbReference type="CDD" id="cd00010">
    <property type="entry name" value="AAI_LTSS"/>
    <property type="match status" value="1"/>
</dbReference>
<keyword evidence="4" id="KW-0325">Glycoprotein</keyword>
<dbReference type="RefSeq" id="XP_010934411.2">
    <property type="nucleotide sequence ID" value="XM_010936109.3"/>
</dbReference>
<evidence type="ECO:0000256" key="3">
    <source>
        <dbReference type="ARBA" id="ARBA00023157"/>
    </source>
</evidence>
<dbReference type="RefSeq" id="XP_010934410.2">
    <property type="nucleotide sequence ID" value="XM_010936108.3"/>
</dbReference>
<reference evidence="7 8" key="1">
    <citation type="submission" date="2022-04" db="UniProtKB">
        <authorList>
            <consortium name="RefSeq"/>
        </authorList>
    </citation>
    <scope>IDENTIFICATION</scope>
</reference>
<evidence type="ECO:0000313" key="8">
    <source>
        <dbReference type="RefSeq" id="XP_010934411.2"/>
    </source>
</evidence>
<sequence length="229" mass="24751">MPTRSWHPHSLPVARRDRCLMHGSPHAKNTPHHNSVARWGENTVSEKDKRQQSRSVLAFRVAVTEMAIRGKNGGAAAAEVALGVVALLLVVATGSAQQVPDCASKLLPCANYLNTTTPPESCCGPLKQAAKDDTDCLCSIFNDKTVLQAFKVDIEQALQLAKKCGIDAGNSICAKSNATTTDSAPSVSNNTTAFTLVEEPKLHDVEAHQAKNYSVEEQMEEITWPFTKK</sequence>
<feature type="domain" description="Bifunctional inhibitor/plant lipid transfer protein/seed storage helical" evidence="5">
    <location>
        <begin position="93"/>
        <end position="173"/>
    </location>
</feature>
<organism evidence="7">
    <name type="scientific">Elaeis guineensis var. tenera</name>
    <name type="common">Oil palm</name>
    <dbReference type="NCBI Taxonomy" id="51953"/>
    <lineage>
        <taxon>Eukaryota</taxon>
        <taxon>Viridiplantae</taxon>
        <taxon>Streptophyta</taxon>
        <taxon>Embryophyta</taxon>
        <taxon>Tracheophyta</taxon>
        <taxon>Spermatophyta</taxon>
        <taxon>Magnoliopsida</taxon>
        <taxon>Liliopsida</taxon>
        <taxon>Arecaceae</taxon>
        <taxon>Arecoideae</taxon>
        <taxon>Cocoseae</taxon>
        <taxon>Elaeidinae</taxon>
        <taxon>Elaeis</taxon>
    </lineage>
</organism>
<dbReference type="InterPro" id="IPR016140">
    <property type="entry name" value="Bifunc_inhib/LTP/seed_store"/>
</dbReference>
<name>A0A6I9RZC1_ELAGV</name>
<accession>A0A6I9RZC1</accession>
<dbReference type="Pfam" id="PF14368">
    <property type="entry name" value="LTP_2"/>
    <property type="match status" value="1"/>
</dbReference>
<dbReference type="InterPro" id="IPR043325">
    <property type="entry name" value="LTSS"/>
</dbReference>
<dbReference type="KEGG" id="egu:105054574"/>
<gene>
    <name evidence="7 8" type="primary">LOC105054574</name>
</gene>
<keyword evidence="2" id="KW-0732">Signal</keyword>
<dbReference type="GeneID" id="105054574"/>
<keyword evidence="6" id="KW-1185">Reference proteome</keyword>
<keyword evidence="3" id="KW-1015">Disulfide bond</keyword>
<protein>
    <submittedName>
        <fullName evidence="7 8">Uncharacterized protein LOC105054574 isoform X1</fullName>
    </submittedName>
</protein>
<dbReference type="SUPFAM" id="SSF47699">
    <property type="entry name" value="Bifunctional inhibitor/lipid-transfer protein/seed storage 2S albumin"/>
    <property type="match status" value="1"/>
</dbReference>
<evidence type="ECO:0000256" key="4">
    <source>
        <dbReference type="ARBA" id="ARBA00023180"/>
    </source>
</evidence>
<evidence type="ECO:0000313" key="7">
    <source>
        <dbReference type="RefSeq" id="XP_010934410.2"/>
    </source>
</evidence>
<dbReference type="OrthoDB" id="690947at2759"/>
<evidence type="ECO:0000256" key="1">
    <source>
        <dbReference type="ARBA" id="ARBA00009748"/>
    </source>
</evidence>
<dbReference type="AlphaFoldDB" id="A0A6I9RZC1"/>
<proteinExistence type="inferred from homology"/>
<dbReference type="PANTHER" id="PTHR33044">
    <property type="entry name" value="BIFUNCTIONAL INHIBITOR/LIPID-TRANSFER PROTEIN/SEED STORAGE 2S ALBUMIN SUPERFAMILY PROTEIN-RELATED"/>
    <property type="match status" value="1"/>
</dbReference>
<dbReference type="Gene3D" id="1.10.110.10">
    <property type="entry name" value="Plant lipid-transfer and hydrophobic proteins"/>
    <property type="match status" value="1"/>
</dbReference>
<comment type="similarity">
    <text evidence="1">Belongs to the plant LTP family.</text>
</comment>
<dbReference type="InterPro" id="IPR036312">
    <property type="entry name" value="Bifun_inhib/LTP/seed_sf"/>
</dbReference>
<evidence type="ECO:0000313" key="6">
    <source>
        <dbReference type="Proteomes" id="UP000504607"/>
    </source>
</evidence>
<evidence type="ECO:0000259" key="5">
    <source>
        <dbReference type="Pfam" id="PF14368"/>
    </source>
</evidence>
<evidence type="ECO:0000256" key="2">
    <source>
        <dbReference type="ARBA" id="ARBA00022729"/>
    </source>
</evidence>
<dbReference type="Proteomes" id="UP000504607">
    <property type="component" value="Chromosome 12"/>
</dbReference>